<reference evidence="7 8" key="1">
    <citation type="submission" date="2020-08" db="EMBL/GenBank/DDBJ databases">
        <authorList>
            <person name="Liu C."/>
            <person name="Sun Q."/>
        </authorList>
    </citation>
    <scope>NUCLEOTIDE SEQUENCE [LARGE SCALE GENOMIC DNA]</scope>
    <source>
        <strain evidence="7 8">NSJ-57</strain>
    </source>
</reference>
<feature type="domain" description="Tryptophan synthase beta chain-like PALP" evidence="6">
    <location>
        <begin position="15"/>
        <end position="304"/>
    </location>
</feature>
<dbReference type="SUPFAM" id="SSF53686">
    <property type="entry name" value="Tryptophan synthase beta subunit-like PLP-dependent enzymes"/>
    <property type="match status" value="1"/>
</dbReference>
<dbReference type="FunFam" id="3.40.50.1100:FF:000005">
    <property type="entry name" value="Threonine dehydratase catabolic"/>
    <property type="match status" value="1"/>
</dbReference>
<gene>
    <name evidence="7" type="ORF">H9Q81_05230</name>
</gene>
<dbReference type="GO" id="GO:0003941">
    <property type="term" value="F:L-serine ammonia-lyase activity"/>
    <property type="evidence" value="ECO:0007669"/>
    <property type="project" value="TreeGrafter"/>
</dbReference>
<dbReference type="FunFam" id="3.40.50.1100:FF:000007">
    <property type="entry name" value="L-threonine dehydratase catabolic TdcB"/>
    <property type="match status" value="1"/>
</dbReference>
<evidence type="ECO:0000313" key="7">
    <source>
        <dbReference type="EMBL" id="QNM14395.1"/>
    </source>
</evidence>
<dbReference type="EC" id="4.3.1.19" evidence="3"/>
<dbReference type="GO" id="GO:0006567">
    <property type="term" value="P:L-threonine catabolic process"/>
    <property type="evidence" value="ECO:0007669"/>
    <property type="project" value="InterPro"/>
</dbReference>
<accession>A0A7G9GUB3</accession>
<sequence length="401" mass="43037">MVTLETINKARENIRDSIKKTPLVECPTLEKQIGGQVFFKLENLQKTGSFKIRGALNRIANLTEEEKKRGVIASSAGNHAQGIALGATAQGIKSTIVMPETAPIAKVTATKNYGAEVVLHGQVYDDAYAKAKEIEKETGAVFLHPFDDEYVISGQGTIGIEILEDEPDIDVVLVPIGGGGILAGIATAVKSLKPNIKVIGVEAANAPSMTEALKRGECCDICGCGTTIADGIAVRKVGCKTLELAKKYVDEVVTVTEQEIADAILFLMEKSKVVAEGAGAAPLAAILAGKVDCKGKKVCAVVSGGNIDVNLIERVLNRALIHNGRRYEFKVDLNDKIGEAEKVLRILSANRANVLYLTQSVYRARLGIAMQELTIVIECSDMDHRNEVIRNMKAAGYSIYE</sequence>
<dbReference type="KEGG" id="fho:H9Q81_05230"/>
<dbReference type="InterPro" id="IPR005789">
    <property type="entry name" value="Thr_deHydtase_catblc"/>
</dbReference>
<name>A0A7G9GUB3_9FUSO</name>
<dbReference type="InterPro" id="IPR050147">
    <property type="entry name" value="Ser/Thr_Dehydratase"/>
</dbReference>
<protein>
    <recommendedName>
        <fullName evidence="3">threonine ammonia-lyase</fullName>
        <ecNumber evidence="3">4.3.1.19</ecNumber>
    </recommendedName>
</protein>
<keyword evidence="8" id="KW-1185">Reference proteome</keyword>
<keyword evidence="5 7" id="KW-0456">Lyase</keyword>
<dbReference type="AlphaFoldDB" id="A0A7G9GUB3"/>
<evidence type="ECO:0000259" key="6">
    <source>
        <dbReference type="Pfam" id="PF00291"/>
    </source>
</evidence>
<dbReference type="GO" id="GO:0030170">
    <property type="term" value="F:pyridoxal phosphate binding"/>
    <property type="evidence" value="ECO:0007669"/>
    <property type="project" value="InterPro"/>
</dbReference>
<dbReference type="EMBL" id="CP060637">
    <property type="protein sequence ID" value="QNM14395.1"/>
    <property type="molecule type" value="Genomic_DNA"/>
</dbReference>
<dbReference type="InterPro" id="IPR036052">
    <property type="entry name" value="TrpB-like_PALP_sf"/>
</dbReference>
<dbReference type="InterPro" id="IPR000634">
    <property type="entry name" value="Ser/Thr_deHydtase_PyrdxlP-BS"/>
</dbReference>
<dbReference type="PROSITE" id="PS00165">
    <property type="entry name" value="DEHYDRATASE_SER_THR"/>
    <property type="match status" value="1"/>
</dbReference>
<evidence type="ECO:0000256" key="3">
    <source>
        <dbReference type="ARBA" id="ARBA00012096"/>
    </source>
</evidence>
<comment type="cofactor">
    <cofactor evidence="1">
        <name>pyridoxal 5'-phosphate</name>
        <dbReference type="ChEBI" id="CHEBI:597326"/>
    </cofactor>
</comment>
<dbReference type="RefSeq" id="WP_179946863.1">
    <property type="nucleotide sequence ID" value="NZ_CP060637.1"/>
</dbReference>
<dbReference type="PANTHER" id="PTHR48078">
    <property type="entry name" value="THREONINE DEHYDRATASE, MITOCHONDRIAL-RELATED"/>
    <property type="match status" value="1"/>
</dbReference>
<dbReference type="Proteomes" id="UP000515913">
    <property type="component" value="Chromosome"/>
</dbReference>
<dbReference type="Gene3D" id="3.40.50.1100">
    <property type="match status" value="2"/>
</dbReference>
<dbReference type="GO" id="GO:0009097">
    <property type="term" value="P:isoleucine biosynthetic process"/>
    <property type="evidence" value="ECO:0007669"/>
    <property type="project" value="TreeGrafter"/>
</dbReference>
<dbReference type="InterPro" id="IPR001926">
    <property type="entry name" value="TrpB-like_PALP"/>
</dbReference>
<proteinExistence type="inferred from homology"/>
<dbReference type="Pfam" id="PF00291">
    <property type="entry name" value="PALP"/>
    <property type="match status" value="1"/>
</dbReference>
<evidence type="ECO:0000256" key="2">
    <source>
        <dbReference type="ARBA" id="ARBA00010869"/>
    </source>
</evidence>
<evidence type="ECO:0000256" key="5">
    <source>
        <dbReference type="ARBA" id="ARBA00023239"/>
    </source>
</evidence>
<evidence type="ECO:0000256" key="1">
    <source>
        <dbReference type="ARBA" id="ARBA00001933"/>
    </source>
</evidence>
<evidence type="ECO:0000313" key="8">
    <source>
        <dbReference type="Proteomes" id="UP000515913"/>
    </source>
</evidence>
<dbReference type="CDD" id="cd01562">
    <property type="entry name" value="Thr-dehyd"/>
    <property type="match status" value="1"/>
</dbReference>
<dbReference type="GO" id="GO:0006565">
    <property type="term" value="P:L-serine catabolic process"/>
    <property type="evidence" value="ECO:0007669"/>
    <property type="project" value="TreeGrafter"/>
</dbReference>
<dbReference type="GO" id="GO:0004794">
    <property type="term" value="F:threonine deaminase activity"/>
    <property type="evidence" value="ECO:0007669"/>
    <property type="project" value="UniProtKB-EC"/>
</dbReference>
<evidence type="ECO:0000256" key="4">
    <source>
        <dbReference type="ARBA" id="ARBA00022898"/>
    </source>
</evidence>
<dbReference type="NCBIfam" id="TIGR01127">
    <property type="entry name" value="ilvA_1Cterm"/>
    <property type="match status" value="1"/>
</dbReference>
<dbReference type="PANTHER" id="PTHR48078:SF6">
    <property type="entry name" value="L-THREONINE DEHYDRATASE CATABOLIC TDCB"/>
    <property type="match status" value="1"/>
</dbReference>
<organism evidence="7 8">
    <name type="scientific">Fusobacterium hominis</name>
    <dbReference type="NCBI Taxonomy" id="2764326"/>
    <lineage>
        <taxon>Bacteria</taxon>
        <taxon>Fusobacteriati</taxon>
        <taxon>Fusobacteriota</taxon>
        <taxon>Fusobacteriia</taxon>
        <taxon>Fusobacteriales</taxon>
        <taxon>Fusobacteriaceae</taxon>
        <taxon>Fusobacterium</taxon>
    </lineage>
</organism>
<comment type="similarity">
    <text evidence="2">Belongs to the serine/threonine dehydratase family.</text>
</comment>
<keyword evidence="4" id="KW-0663">Pyridoxal phosphate</keyword>